<keyword evidence="2" id="KW-1185">Reference proteome</keyword>
<dbReference type="Pfam" id="PF07507">
    <property type="entry name" value="WavE"/>
    <property type="match status" value="1"/>
</dbReference>
<organism evidence="1 2">
    <name type="scientific">Marinobacter aromaticivorans</name>
    <dbReference type="NCBI Taxonomy" id="1494078"/>
    <lineage>
        <taxon>Bacteria</taxon>
        <taxon>Pseudomonadati</taxon>
        <taxon>Pseudomonadota</taxon>
        <taxon>Gammaproteobacteria</taxon>
        <taxon>Pseudomonadales</taxon>
        <taxon>Marinobacteraceae</taxon>
        <taxon>Marinobacter</taxon>
    </lineage>
</organism>
<sequence length="334" mass="38640">MNRFKDITVVVQGPVQTFQDRPQEPGITEKCLKSIREHLPGSKIILSTWEGQDLTGLDFDELVICADPGPNIRYFKLDGSPQRFNNNRQIVSSREGLKKVKTPYAVKLRSDNYLTGNHFVKLQYAYTERSEKHKYLQQRVVVSNVFTRKYAKGYPVAYHLSDFFYFGLTEDLLSIWDLPLYKNATNPEQQNEASVKGDFPIDCTQMFWLSALQKFNPSIAIKGLLDTSNGALVNSDICFANNLVIASPEQLGLGLCQKFLGEARISRTKGQCAQWQHTEWINAYKKHCTANSKINRIQLSLIKLWLTRMWHVFPTRIETRLKLLKWKRKFRKLI</sequence>
<accession>A0ABW2IXX4</accession>
<reference evidence="2" key="1">
    <citation type="journal article" date="2019" name="Int. J. Syst. Evol. Microbiol.">
        <title>The Global Catalogue of Microorganisms (GCM) 10K type strain sequencing project: providing services to taxonomists for standard genome sequencing and annotation.</title>
        <authorList>
            <consortium name="The Broad Institute Genomics Platform"/>
            <consortium name="The Broad Institute Genome Sequencing Center for Infectious Disease"/>
            <person name="Wu L."/>
            <person name="Ma J."/>
        </authorList>
    </citation>
    <scope>NUCLEOTIDE SEQUENCE [LARGE SCALE GENOMIC DNA]</scope>
    <source>
        <strain evidence="2">CCUG 60559</strain>
    </source>
</reference>
<dbReference type="Proteomes" id="UP001596506">
    <property type="component" value="Unassembled WGS sequence"/>
</dbReference>
<protein>
    <submittedName>
        <fullName evidence="1">WavE lipopolysaccharide synthesis family protein</fullName>
    </submittedName>
</protein>
<dbReference type="EMBL" id="JBHTBD010000006">
    <property type="protein sequence ID" value="MFC7295957.1"/>
    <property type="molecule type" value="Genomic_DNA"/>
</dbReference>
<gene>
    <name evidence="1" type="ORF">ACFQQA_14615</name>
</gene>
<dbReference type="RefSeq" id="WP_100689279.1">
    <property type="nucleotide sequence ID" value="NZ_JBHTBD010000006.1"/>
</dbReference>
<comment type="caution">
    <text evidence="1">The sequence shown here is derived from an EMBL/GenBank/DDBJ whole genome shotgun (WGS) entry which is preliminary data.</text>
</comment>
<proteinExistence type="predicted"/>
<name>A0ABW2IXX4_9GAMM</name>
<dbReference type="InterPro" id="IPR011122">
    <property type="entry name" value="WavE"/>
</dbReference>
<evidence type="ECO:0000313" key="1">
    <source>
        <dbReference type="EMBL" id="MFC7295957.1"/>
    </source>
</evidence>
<evidence type="ECO:0000313" key="2">
    <source>
        <dbReference type="Proteomes" id="UP001596506"/>
    </source>
</evidence>